<comment type="caution">
    <text evidence="3">The sequence shown here is derived from an EMBL/GenBank/DDBJ whole genome shotgun (WGS) entry which is preliminary data.</text>
</comment>
<keyword evidence="2" id="KW-0732">Signal</keyword>
<comment type="similarity">
    <text evidence="1">Belongs to the STIG1 family.</text>
</comment>
<accession>A0AA38ZIW3</accession>
<dbReference type="AlphaFoldDB" id="A0AA38ZIW3"/>
<dbReference type="PANTHER" id="PTHR33227:SF42">
    <property type="entry name" value="STIGMA-SPECIFIC STIG1-LIKE PROTEIN 1"/>
    <property type="match status" value="1"/>
</dbReference>
<organism evidence="3 4">
    <name type="scientific">Vitis rotundifolia</name>
    <name type="common">Muscadine grape</name>
    <dbReference type="NCBI Taxonomy" id="103349"/>
    <lineage>
        <taxon>Eukaryota</taxon>
        <taxon>Viridiplantae</taxon>
        <taxon>Streptophyta</taxon>
        <taxon>Embryophyta</taxon>
        <taxon>Tracheophyta</taxon>
        <taxon>Spermatophyta</taxon>
        <taxon>Magnoliopsida</taxon>
        <taxon>eudicotyledons</taxon>
        <taxon>Gunneridae</taxon>
        <taxon>Pentapetalae</taxon>
        <taxon>rosids</taxon>
        <taxon>Vitales</taxon>
        <taxon>Vitaceae</taxon>
        <taxon>Viteae</taxon>
        <taxon>Vitis</taxon>
    </lineage>
</organism>
<dbReference type="EMBL" id="JARBHA010000010">
    <property type="protein sequence ID" value="KAJ9689675.1"/>
    <property type="molecule type" value="Genomic_DNA"/>
</dbReference>
<dbReference type="Proteomes" id="UP001168098">
    <property type="component" value="Unassembled WGS sequence"/>
</dbReference>
<proteinExistence type="inferred from homology"/>
<dbReference type="Pfam" id="PF04885">
    <property type="entry name" value="Stig1"/>
    <property type="match status" value="1"/>
</dbReference>
<dbReference type="InterPro" id="IPR006969">
    <property type="entry name" value="Stig-like"/>
</dbReference>
<evidence type="ECO:0000313" key="3">
    <source>
        <dbReference type="EMBL" id="KAJ9689675.1"/>
    </source>
</evidence>
<keyword evidence="4" id="KW-1185">Reference proteome</keyword>
<name>A0AA38ZIW3_VITRO</name>
<reference evidence="3 4" key="1">
    <citation type="journal article" date="2023" name="BMC Biotechnol.">
        <title>Vitis rotundifolia cv Carlos genome sequencing.</title>
        <authorList>
            <person name="Huff M."/>
            <person name="Hulse-Kemp A."/>
            <person name="Scheffler B."/>
            <person name="Youngblood R."/>
            <person name="Simpson S."/>
            <person name="Babiker E."/>
            <person name="Staton M."/>
        </authorList>
    </citation>
    <scope>NUCLEOTIDE SEQUENCE [LARGE SCALE GENOMIC DNA]</scope>
    <source>
        <tissue evidence="3">Leaf</tissue>
    </source>
</reference>
<sequence>MAVAISTVAATPSESEELSSFHGNDRRFLAHTFREVMTCDKYPRVCRARGRPGPDCCKKKCVNVTMDRLNCGRCGKKCRYSEMCCEGQCVETLYNQRHCGRCNNRCKKGSYCVYGMCSYA</sequence>
<evidence type="ECO:0000256" key="1">
    <source>
        <dbReference type="ARBA" id="ARBA00006010"/>
    </source>
</evidence>
<evidence type="ECO:0000313" key="4">
    <source>
        <dbReference type="Proteomes" id="UP001168098"/>
    </source>
</evidence>
<protein>
    <recommendedName>
        <fullName evidence="5">Stigma-specific STIG1-like protein 1</fullName>
    </recommendedName>
</protein>
<gene>
    <name evidence="3" type="ORF">PVL29_012388</name>
</gene>
<evidence type="ECO:0000256" key="2">
    <source>
        <dbReference type="ARBA" id="ARBA00022729"/>
    </source>
</evidence>
<evidence type="ECO:0008006" key="5">
    <source>
        <dbReference type="Google" id="ProtNLM"/>
    </source>
</evidence>
<dbReference type="PANTHER" id="PTHR33227">
    <property type="entry name" value="STIGMA-SPECIFIC STIG1-LIKE PROTEIN 3"/>
    <property type="match status" value="1"/>
</dbReference>